<evidence type="ECO:0008006" key="8">
    <source>
        <dbReference type="Google" id="ProtNLM"/>
    </source>
</evidence>
<dbReference type="GO" id="GO:0016829">
    <property type="term" value="F:lyase activity"/>
    <property type="evidence" value="ECO:0007669"/>
    <property type="project" value="UniProtKB-KW"/>
</dbReference>
<dbReference type="Proteomes" id="UP001219901">
    <property type="component" value="Chromosome"/>
</dbReference>
<dbReference type="PANTHER" id="PTHR48080:SF2">
    <property type="entry name" value="D-GALACTONATE DEHYDRATASE"/>
    <property type="match status" value="1"/>
</dbReference>
<dbReference type="SUPFAM" id="SSF51604">
    <property type="entry name" value="Enolase C-terminal domain-like"/>
    <property type="match status" value="1"/>
</dbReference>
<feature type="domain" description="Enolase C-terminal" evidence="3">
    <location>
        <begin position="175"/>
        <end position="387"/>
    </location>
</feature>
<evidence type="ECO:0000313" key="7">
    <source>
        <dbReference type="Proteomes" id="UP001321249"/>
    </source>
</evidence>
<evidence type="ECO:0000259" key="3">
    <source>
        <dbReference type="Pfam" id="PF13378"/>
    </source>
</evidence>
<reference evidence="6" key="3">
    <citation type="submission" date="2023-06" db="EMBL/GenBank/DDBJ databases">
        <title>Pangenomics reveal diversification of enzyme families and niche specialization in globally abundant SAR202 bacteria.</title>
        <authorList>
            <person name="Saw J.H.W."/>
        </authorList>
    </citation>
    <scope>NUCLEOTIDE SEQUENCE [LARGE SCALE GENOMIC DNA]</scope>
    <source>
        <strain evidence="6">JH1073</strain>
    </source>
</reference>
<dbReference type="CDD" id="cd03316">
    <property type="entry name" value="MR_like"/>
    <property type="match status" value="1"/>
</dbReference>
<dbReference type="Gene3D" id="3.30.390.10">
    <property type="entry name" value="Enolase-like, N-terminal domain"/>
    <property type="match status" value="1"/>
</dbReference>
<evidence type="ECO:0000259" key="2">
    <source>
        <dbReference type="Pfam" id="PF02746"/>
    </source>
</evidence>
<name>A0AAJ5ZFP5_9CHLR</name>
<reference evidence="6 7" key="1">
    <citation type="submission" date="2019-11" db="EMBL/GenBank/DDBJ databases">
        <authorList>
            <person name="Cho J.-C."/>
        </authorList>
    </citation>
    <scope>NUCLEOTIDE SEQUENCE [LARGE SCALE GENOMIC DNA]</scope>
    <source>
        <strain evidence="5 6">JH1073</strain>
        <strain evidence="4 7">JH702</strain>
    </source>
</reference>
<dbReference type="InterPro" id="IPR036849">
    <property type="entry name" value="Enolase-like_C_sf"/>
</dbReference>
<dbReference type="Proteomes" id="UP001321249">
    <property type="component" value="Unassembled WGS sequence"/>
</dbReference>
<reference evidence="5" key="2">
    <citation type="journal article" date="2023" name="Nat. Commun.">
        <title>Cultivation of marine bacteria of the SAR202 clade.</title>
        <authorList>
            <person name="Lim Y."/>
            <person name="Seo J.H."/>
            <person name="Giovannoni S.J."/>
            <person name="Kang I."/>
            <person name="Cho J.C."/>
        </authorList>
    </citation>
    <scope>NUCLEOTIDE SEQUENCE</scope>
    <source>
        <strain evidence="5">JH1073</strain>
    </source>
</reference>
<dbReference type="InterPro" id="IPR013341">
    <property type="entry name" value="Mandelate_racemase_N_dom"/>
</dbReference>
<evidence type="ECO:0000256" key="1">
    <source>
        <dbReference type="ARBA" id="ARBA00023239"/>
    </source>
</evidence>
<evidence type="ECO:0000313" key="4">
    <source>
        <dbReference type="EMBL" id="MDG0867077.1"/>
    </source>
</evidence>
<dbReference type="SUPFAM" id="SSF54826">
    <property type="entry name" value="Enolase N-terminal domain-like"/>
    <property type="match status" value="1"/>
</dbReference>
<dbReference type="RefSeq" id="WP_342825065.1">
    <property type="nucleotide sequence ID" value="NZ_CP046146.1"/>
</dbReference>
<dbReference type="AlphaFoldDB" id="A0AAJ5ZFP5"/>
<evidence type="ECO:0000313" key="6">
    <source>
        <dbReference type="Proteomes" id="UP001219901"/>
    </source>
</evidence>
<dbReference type="InterPro" id="IPR029065">
    <property type="entry name" value="Enolase_C-like"/>
</dbReference>
<feature type="domain" description="Mandelate racemase/muconate lactonizing enzyme N-terminal" evidence="2">
    <location>
        <begin position="59"/>
        <end position="151"/>
    </location>
</feature>
<dbReference type="SFLD" id="SFLDS00001">
    <property type="entry name" value="Enolase"/>
    <property type="match status" value="1"/>
</dbReference>
<keyword evidence="6" id="KW-1185">Reference proteome</keyword>
<protein>
    <recommendedName>
        <fullName evidence="8">Mandelate racemase/muconate lactonizing enzyme family protein</fullName>
    </recommendedName>
</protein>
<dbReference type="InterPro" id="IPR029017">
    <property type="entry name" value="Enolase-like_N"/>
</dbReference>
<accession>A0AAJ5ZFP5</accession>
<sequence length="396" mass="44010">MPSNTSFSIKSVESIHLAFKNSASYWESYRANEGDRVTERFEFKQGWQTVYARYVETPLVKVTLSDGTTGWGEANAGIGPEVVVLLLNDIMAQMVEGQEFENPGALWDFLYDTQRGRGYSSGYWLDALAALDIAVWDAIGKREQTPVAALLAPNPRSKFDVYLSGVRRSTLEERVDHVNSWIDTGLKGAKIFLTGDVEAGTTELDGLMAGAPNLEQWMVDTLWMCSHESAELGKVEYGKRNVRFFECPLQPEDLVGHQELVKKPGADIALGEHFRSRYQMEQWVQQPRALDVYQPDIGRTGFTDYMVQMDIAAKAGIKTTPHMGTGVSVFQAATLQCAAVAPPDYLQEFQGGLSDRLEEASDTAWQYADGGFALPDRPGIGVEINESLLEPFIVKR</sequence>
<keyword evidence="1" id="KW-0456">Lyase</keyword>
<organism evidence="5 6">
    <name type="scientific">Candidatus Lucifugimonas marina</name>
    <dbReference type="NCBI Taxonomy" id="3038979"/>
    <lineage>
        <taxon>Bacteria</taxon>
        <taxon>Bacillati</taxon>
        <taxon>Chloroflexota</taxon>
        <taxon>Dehalococcoidia</taxon>
        <taxon>SAR202 cluster</taxon>
        <taxon>Candidatus Lucifugimonadales</taxon>
        <taxon>Candidatus Lucifugimonadaceae</taxon>
        <taxon>Candidatus Lucifugimonas</taxon>
    </lineage>
</organism>
<evidence type="ECO:0000313" key="5">
    <source>
        <dbReference type="EMBL" id="WFG38490.1"/>
    </source>
</evidence>
<gene>
    <name evidence="4" type="ORF">GKO46_08320</name>
    <name evidence="5" type="ORF">GKO48_02325</name>
</gene>
<dbReference type="Gene3D" id="3.20.20.120">
    <property type="entry name" value="Enolase-like C-terminal domain"/>
    <property type="match status" value="1"/>
</dbReference>
<proteinExistence type="predicted"/>
<dbReference type="PANTHER" id="PTHR48080">
    <property type="entry name" value="D-GALACTONATE DEHYDRATASE-RELATED"/>
    <property type="match status" value="1"/>
</dbReference>
<dbReference type="Pfam" id="PF02746">
    <property type="entry name" value="MR_MLE_N"/>
    <property type="match status" value="1"/>
</dbReference>
<dbReference type="EMBL" id="WMBE01000002">
    <property type="protein sequence ID" value="MDG0867077.1"/>
    <property type="molecule type" value="Genomic_DNA"/>
</dbReference>
<dbReference type="InterPro" id="IPR034593">
    <property type="entry name" value="DgoD-like"/>
</dbReference>
<dbReference type="EMBL" id="CP046147">
    <property type="protein sequence ID" value="WFG38490.1"/>
    <property type="molecule type" value="Genomic_DNA"/>
</dbReference>
<dbReference type="Pfam" id="PF13378">
    <property type="entry name" value="MR_MLE_C"/>
    <property type="match status" value="1"/>
</dbReference>